<dbReference type="RefSeq" id="XP_001590998.1">
    <property type="nucleotide sequence ID" value="XM_001590948.1"/>
</dbReference>
<keyword evidence="2" id="KW-1185">Reference proteome</keyword>
<evidence type="ECO:0000313" key="1">
    <source>
        <dbReference type="EMBL" id="EDN91762.1"/>
    </source>
</evidence>
<protein>
    <submittedName>
        <fullName evidence="1">Uncharacterized protein</fullName>
    </submittedName>
</protein>
<organism evidence="1 2">
    <name type="scientific">Sclerotinia sclerotiorum (strain ATCC 18683 / 1980 / Ss-1)</name>
    <name type="common">White mold</name>
    <name type="synonym">Whetzelinia sclerotiorum</name>
    <dbReference type="NCBI Taxonomy" id="665079"/>
    <lineage>
        <taxon>Eukaryota</taxon>
        <taxon>Fungi</taxon>
        <taxon>Dikarya</taxon>
        <taxon>Ascomycota</taxon>
        <taxon>Pezizomycotina</taxon>
        <taxon>Leotiomycetes</taxon>
        <taxon>Helotiales</taxon>
        <taxon>Sclerotiniaceae</taxon>
        <taxon>Sclerotinia</taxon>
    </lineage>
</organism>
<dbReference type="KEGG" id="ssl:SS1G_07622"/>
<dbReference type="AlphaFoldDB" id="A7EQM0"/>
<dbReference type="GeneID" id="5487596"/>
<evidence type="ECO:0000313" key="2">
    <source>
        <dbReference type="Proteomes" id="UP000001312"/>
    </source>
</evidence>
<proteinExistence type="predicted"/>
<reference evidence="2" key="1">
    <citation type="journal article" date="2011" name="PLoS Genet.">
        <title>Genomic analysis of the necrotrophic fungal pathogens Sclerotinia sclerotiorum and Botrytis cinerea.</title>
        <authorList>
            <person name="Amselem J."/>
            <person name="Cuomo C.A."/>
            <person name="van Kan J.A."/>
            <person name="Viaud M."/>
            <person name="Benito E.P."/>
            <person name="Couloux A."/>
            <person name="Coutinho P.M."/>
            <person name="de Vries R.P."/>
            <person name="Dyer P.S."/>
            <person name="Fillinger S."/>
            <person name="Fournier E."/>
            <person name="Gout L."/>
            <person name="Hahn M."/>
            <person name="Kohn L."/>
            <person name="Lapalu N."/>
            <person name="Plummer K.M."/>
            <person name="Pradier J.M."/>
            <person name="Quevillon E."/>
            <person name="Sharon A."/>
            <person name="Simon A."/>
            <person name="ten Have A."/>
            <person name="Tudzynski B."/>
            <person name="Tudzynski P."/>
            <person name="Wincker P."/>
            <person name="Andrew M."/>
            <person name="Anthouard V."/>
            <person name="Beever R.E."/>
            <person name="Beffa R."/>
            <person name="Benoit I."/>
            <person name="Bouzid O."/>
            <person name="Brault B."/>
            <person name="Chen Z."/>
            <person name="Choquer M."/>
            <person name="Collemare J."/>
            <person name="Cotton P."/>
            <person name="Danchin E.G."/>
            <person name="Da Silva C."/>
            <person name="Gautier A."/>
            <person name="Giraud C."/>
            <person name="Giraud T."/>
            <person name="Gonzalez C."/>
            <person name="Grossetete S."/>
            <person name="Guldener U."/>
            <person name="Henrissat B."/>
            <person name="Howlett B.J."/>
            <person name="Kodira C."/>
            <person name="Kretschmer M."/>
            <person name="Lappartient A."/>
            <person name="Leroch M."/>
            <person name="Levis C."/>
            <person name="Mauceli E."/>
            <person name="Neuveglise C."/>
            <person name="Oeser B."/>
            <person name="Pearson M."/>
            <person name="Poulain J."/>
            <person name="Poussereau N."/>
            <person name="Quesneville H."/>
            <person name="Rascle C."/>
            <person name="Schumacher J."/>
            <person name="Segurens B."/>
            <person name="Sexton A."/>
            <person name="Silva E."/>
            <person name="Sirven C."/>
            <person name="Soanes D.M."/>
            <person name="Talbot N.J."/>
            <person name="Templeton M."/>
            <person name="Yandava C."/>
            <person name="Yarden O."/>
            <person name="Zeng Q."/>
            <person name="Rollins J.A."/>
            <person name="Lebrun M.H."/>
            <person name="Dickman M."/>
        </authorList>
    </citation>
    <scope>NUCLEOTIDE SEQUENCE [LARGE SCALE GENOMIC DNA]</scope>
    <source>
        <strain evidence="2">ATCC 18683 / 1980 / Ss-1</strain>
    </source>
</reference>
<sequence length="71" mass="7862">MDARQADRCISIRCAVLPANSIDDARFLEGLRGGEYLGSVNEVYLVYYAFLSTPTAKGIDIVLDDSELRSF</sequence>
<dbReference type="Proteomes" id="UP000001312">
    <property type="component" value="Unassembled WGS sequence"/>
</dbReference>
<name>A7EQM0_SCLS1</name>
<dbReference type="InParanoid" id="A7EQM0"/>
<dbReference type="EMBL" id="CH476630">
    <property type="protein sequence ID" value="EDN91762.1"/>
    <property type="molecule type" value="Genomic_DNA"/>
</dbReference>
<gene>
    <name evidence="1" type="ORF">SS1G_07622</name>
</gene>
<accession>A7EQM0</accession>